<sequence length="222" mass="25089">MAIILMLVYLNLATDPSKATFTWNHTSNLHIITMLMFFIFLQGYVILIFRIFPEKPKLIVKLLHFSLHLAVSIGVLVAFLSIVSYKNVTVRKKDEAVHFLSLHSWLGLGAIIIYYGQLVGGFVTFLLPFTPLRIRALVLPGHRAVGTLIFMLGGAAGITGFMHKDAWKTKAFSSEHLTVQFSGVFLVLFFLGVMILVTEHRFRRRPRPEGDILLEDTSKDDD</sequence>
<keyword evidence="10 11" id="KW-0472">Membrane</keyword>
<keyword evidence="3" id="KW-0813">Transport</keyword>
<dbReference type="AlphaFoldDB" id="A0A8J2ME37"/>
<evidence type="ECO:0000256" key="10">
    <source>
        <dbReference type="ARBA" id="ARBA00023136"/>
    </source>
</evidence>
<evidence type="ECO:0000313" key="14">
    <source>
        <dbReference type="EMBL" id="CAG7837080.1"/>
    </source>
</evidence>
<feature type="domain" description="Cytochrome b561" evidence="13">
    <location>
        <begin position="1"/>
        <end position="198"/>
    </location>
</feature>
<name>A0A8J2ME37_9HEXA</name>
<comment type="cofactor">
    <cofactor evidence="1">
        <name>heme b</name>
        <dbReference type="ChEBI" id="CHEBI:60344"/>
    </cofactor>
</comment>
<evidence type="ECO:0000256" key="9">
    <source>
        <dbReference type="ARBA" id="ARBA00023004"/>
    </source>
</evidence>
<dbReference type="GO" id="GO:0046872">
    <property type="term" value="F:metal ion binding"/>
    <property type="evidence" value="ECO:0007669"/>
    <property type="project" value="UniProtKB-KW"/>
</dbReference>
<dbReference type="Pfam" id="PF03188">
    <property type="entry name" value="Cytochrom_B561"/>
    <property type="match status" value="1"/>
</dbReference>
<keyword evidence="6" id="KW-0479">Metal-binding</keyword>
<evidence type="ECO:0000256" key="6">
    <source>
        <dbReference type="ARBA" id="ARBA00022723"/>
    </source>
</evidence>
<feature type="transmembrane region" description="Helical" evidence="11">
    <location>
        <begin position="65"/>
        <end position="85"/>
    </location>
</feature>
<keyword evidence="9" id="KW-0408">Iron</keyword>
<dbReference type="InterPro" id="IPR006593">
    <property type="entry name" value="Cyt_b561/ferric_Rdtase_TM"/>
</dbReference>
<gene>
    <name evidence="14" type="ORF">AFUS01_LOCUS46246</name>
</gene>
<keyword evidence="8 11" id="KW-1133">Transmembrane helix</keyword>
<dbReference type="GO" id="GO:0016491">
    <property type="term" value="F:oxidoreductase activity"/>
    <property type="evidence" value="ECO:0007669"/>
    <property type="project" value="InterPro"/>
</dbReference>
<evidence type="ECO:0000313" key="15">
    <source>
        <dbReference type="Proteomes" id="UP000708208"/>
    </source>
</evidence>
<dbReference type="SMART" id="SM00665">
    <property type="entry name" value="B561"/>
    <property type="match status" value="1"/>
</dbReference>
<dbReference type="GO" id="GO:0016020">
    <property type="term" value="C:membrane"/>
    <property type="evidence" value="ECO:0007669"/>
    <property type="project" value="UniProtKB-SubCell"/>
</dbReference>
<comment type="subcellular location">
    <subcellularLocation>
        <location evidence="2">Membrane</location>
        <topology evidence="2">Multi-pass membrane protein</topology>
    </subcellularLocation>
</comment>
<keyword evidence="12" id="KW-0732">Signal</keyword>
<dbReference type="EMBL" id="CAJVCH010571276">
    <property type="protein sequence ID" value="CAG7837080.1"/>
    <property type="molecule type" value="Genomic_DNA"/>
</dbReference>
<dbReference type="OrthoDB" id="907479at2759"/>
<keyword evidence="15" id="KW-1185">Reference proteome</keyword>
<evidence type="ECO:0000256" key="7">
    <source>
        <dbReference type="ARBA" id="ARBA00022982"/>
    </source>
</evidence>
<evidence type="ECO:0000256" key="4">
    <source>
        <dbReference type="ARBA" id="ARBA00022617"/>
    </source>
</evidence>
<dbReference type="PANTHER" id="PTHR10106:SF0">
    <property type="entry name" value="LD36721P"/>
    <property type="match status" value="1"/>
</dbReference>
<evidence type="ECO:0000259" key="13">
    <source>
        <dbReference type="PROSITE" id="PS50939"/>
    </source>
</evidence>
<feature type="transmembrane region" description="Helical" evidence="11">
    <location>
        <begin position="144"/>
        <end position="162"/>
    </location>
</feature>
<accession>A0A8J2ME37</accession>
<feature type="chain" id="PRO_5035291345" description="Cytochrome b561 domain-containing protein" evidence="12">
    <location>
        <begin position="20"/>
        <end position="222"/>
    </location>
</feature>
<dbReference type="PROSITE" id="PS50939">
    <property type="entry name" value="CYTOCHROME_B561"/>
    <property type="match status" value="1"/>
</dbReference>
<evidence type="ECO:0000256" key="12">
    <source>
        <dbReference type="SAM" id="SignalP"/>
    </source>
</evidence>
<comment type="caution">
    <text evidence="14">The sequence shown here is derived from an EMBL/GenBank/DDBJ whole genome shotgun (WGS) entry which is preliminary data.</text>
</comment>
<evidence type="ECO:0000256" key="3">
    <source>
        <dbReference type="ARBA" id="ARBA00022448"/>
    </source>
</evidence>
<evidence type="ECO:0000256" key="5">
    <source>
        <dbReference type="ARBA" id="ARBA00022692"/>
    </source>
</evidence>
<dbReference type="InterPro" id="IPR043205">
    <property type="entry name" value="CYB561/CYBRD1-like"/>
</dbReference>
<feature type="signal peptide" evidence="12">
    <location>
        <begin position="1"/>
        <end position="19"/>
    </location>
</feature>
<reference evidence="14" key="1">
    <citation type="submission" date="2021-06" db="EMBL/GenBank/DDBJ databases">
        <authorList>
            <person name="Hodson N. C."/>
            <person name="Mongue J. A."/>
            <person name="Jaron S. K."/>
        </authorList>
    </citation>
    <scope>NUCLEOTIDE SEQUENCE</scope>
</reference>
<organism evidence="14 15">
    <name type="scientific">Allacma fusca</name>
    <dbReference type="NCBI Taxonomy" id="39272"/>
    <lineage>
        <taxon>Eukaryota</taxon>
        <taxon>Metazoa</taxon>
        <taxon>Ecdysozoa</taxon>
        <taxon>Arthropoda</taxon>
        <taxon>Hexapoda</taxon>
        <taxon>Collembola</taxon>
        <taxon>Symphypleona</taxon>
        <taxon>Sminthuridae</taxon>
        <taxon>Allacma</taxon>
    </lineage>
</organism>
<proteinExistence type="predicted"/>
<evidence type="ECO:0000256" key="1">
    <source>
        <dbReference type="ARBA" id="ARBA00001970"/>
    </source>
</evidence>
<keyword evidence="5 11" id="KW-0812">Transmembrane</keyword>
<evidence type="ECO:0000256" key="8">
    <source>
        <dbReference type="ARBA" id="ARBA00022989"/>
    </source>
</evidence>
<evidence type="ECO:0000256" key="11">
    <source>
        <dbReference type="SAM" id="Phobius"/>
    </source>
</evidence>
<feature type="transmembrane region" description="Helical" evidence="11">
    <location>
        <begin position="177"/>
        <end position="197"/>
    </location>
</feature>
<keyword evidence="7" id="KW-0249">Electron transport</keyword>
<keyword evidence="4" id="KW-0349">Heme</keyword>
<evidence type="ECO:0000256" key="2">
    <source>
        <dbReference type="ARBA" id="ARBA00004141"/>
    </source>
</evidence>
<protein>
    <recommendedName>
        <fullName evidence="13">Cytochrome b561 domain-containing protein</fullName>
    </recommendedName>
</protein>
<dbReference type="PANTHER" id="PTHR10106">
    <property type="entry name" value="CYTOCHROME B561-RELATED"/>
    <property type="match status" value="1"/>
</dbReference>
<feature type="transmembrane region" description="Helical" evidence="11">
    <location>
        <begin position="29"/>
        <end position="53"/>
    </location>
</feature>
<feature type="transmembrane region" description="Helical" evidence="11">
    <location>
        <begin position="105"/>
        <end position="132"/>
    </location>
</feature>
<dbReference type="Proteomes" id="UP000708208">
    <property type="component" value="Unassembled WGS sequence"/>
</dbReference>